<dbReference type="AlphaFoldDB" id="A0A3M7M989"/>
<keyword evidence="3" id="KW-1185">Reference proteome</keyword>
<evidence type="ECO:0000313" key="3">
    <source>
        <dbReference type="Proteomes" id="UP000265663"/>
    </source>
</evidence>
<evidence type="ECO:0000256" key="1">
    <source>
        <dbReference type="SAM" id="MobiDB-lite"/>
    </source>
</evidence>
<gene>
    <name evidence="2" type="ORF">GMOD_00005498</name>
</gene>
<name>A0A3M7M989_9PLEO</name>
<dbReference type="Proteomes" id="UP000265663">
    <property type="component" value="Unassembled WGS sequence"/>
</dbReference>
<organism evidence="2 3">
    <name type="scientific">Pyrenophora seminiperda CCB06</name>
    <dbReference type="NCBI Taxonomy" id="1302712"/>
    <lineage>
        <taxon>Eukaryota</taxon>
        <taxon>Fungi</taxon>
        <taxon>Dikarya</taxon>
        <taxon>Ascomycota</taxon>
        <taxon>Pezizomycotina</taxon>
        <taxon>Dothideomycetes</taxon>
        <taxon>Pleosporomycetidae</taxon>
        <taxon>Pleosporales</taxon>
        <taxon>Pleosporineae</taxon>
        <taxon>Pleosporaceae</taxon>
        <taxon>Pyrenophora</taxon>
    </lineage>
</organism>
<protein>
    <submittedName>
        <fullName evidence="2">Uncharacterized protein</fullName>
    </submittedName>
</protein>
<accession>A0A3M7M989</accession>
<evidence type="ECO:0000313" key="2">
    <source>
        <dbReference type="EMBL" id="RMZ71008.1"/>
    </source>
</evidence>
<sequence>MQPPAYQRPHAVLSVPQQRFHRSALSRAAEDDCGRRKPHVPHMLCTSARKRLAESGSDL</sequence>
<reference evidence="2 3" key="1">
    <citation type="journal article" date="2014" name="PLoS ONE">
        <title>De novo Genome Assembly of the Fungal Plant Pathogen Pyrenophora semeniperda.</title>
        <authorList>
            <person name="Soliai M.M."/>
            <person name="Meyer S.E."/>
            <person name="Udall J.A."/>
            <person name="Elzinga D.E."/>
            <person name="Hermansen R.A."/>
            <person name="Bodily P.M."/>
            <person name="Hart A.A."/>
            <person name="Coleman C.E."/>
        </authorList>
    </citation>
    <scope>NUCLEOTIDE SEQUENCE [LARGE SCALE GENOMIC DNA]</scope>
    <source>
        <strain evidence="2 3">CCB06</strain>
        <tissue evidence="2">Mycelium</tissue>
    </source>
</reference>
<feature type="region of interest" description="Disordered" evidence="1">
    <location>
        <begin position="28"/>
        <end position="59"/>
    </location>
</feature>
<dbReference type="EMBL" id="KE747826">
    <property type="protein sequence ID" value="RMZ71008.1"/>
    <property type="molecule type" value="Genomic_DNA"/>
</dbReference>
<proteinExistence type="predicted"/>